<feature type="transmembrane region" description="Helical" evidence="1">
    <location>
        <begin position="41"/>
        <end position="57"/>
    </location>
</feature>
<dbReference type="PANTHER" id="PTHR40547">
    <property type="entry name" value="SLL0298 PROTEIN"/>
    <property type="match status" value="1"/>
</dbReference>
<organism evidence="3 4">
    <name type="scientific">Neiella litorisoli</name>
    <dbReference type="NCBI Taxonomy" id="2771431"/>
    <lineage>
        <taxon>Bacteria</taxon>
        <taxon>Pseudomonadati</taxon>
        <taxon>Pseudomonadota</taxon>
        <taxon>Gammaproteobacteria</taxon>
        <taxon>Alteromonadales</taxon>
        <taxon>Echinimonadaceae</taxon>
        <taxon>Neiella</taxon>
    </lineage>
</organism>
<dbReference type="InterPro" id="IPR018639">
    <property type="entry name" value="DUF2062"/>
</dbReference>
<evidence type="ECO:0000313" key="4">
    <source>
        <dbReference type="Proteomes" id="UP000638014"/>
    </source>
</evidence>
<accession>A0A8J6QJV5</accession>
<name>A0A8J6QJV5_9GAMM</name>
<protein>
    <submittedName>
        <fullName evidence="3">DUF2062 domain-containing protein</fullName>
    </submittedName>
</protein>
<evidence type="ECO:0000313" key="3">
    <source>
        <dbReference type="EMBL" id="MBD1389652.1"/>
    </source>
</evidence>
<keyword evidence="4" id="KW-1185">Reference proteome</keyword>
<dbReference type="AlphaFoldDB" id="A0A8J6QJV5"/>
<gene>
    <name evidence="3" type="ORF">IC617_09435</name>
</gene>
<dbReference type="PANTHER" id="PTHR40547:SF1">
    <property type="entry name" value="SLL0298 PROTEIN"/>
    <property type="match status" value="1"/>
</dbReference>
<feature type="transmembrane region" description="Helical" evidence="1">
    <location>
        <begin position="132"/>
        <end position="155"/>
    </location>
</feature>
<keyword evidence="1" id="KW-0472">Membrane</keyword>
<comment type="caution">
    <text evidence="3">The sequence shown here is derived from an EMBL/GenBank/DDBJ whole genome shotgun (WGS) entry which is preliminary data.</text>
</comment>
<keyword evidence="1" id="KW-1133">Transmembrane helix</keyword>
<sequence length="179" mass="20215">MPRKTIKRIVPAPESLRNNKKLGILGSLLHDPNLFHINRRSAAGAFAIGLFVAFLPIPSQMIVAAILAGVMRVNLPLSVALVWISNPITMPPMFYFAYKVGVWTTGATEYSFTFELSWEWLKSSVVQLGPAFLAGCLICGVVFGLIGYFGIRLLWRWSVVKEWQKRQLRESTKTDRVRY</sequence>
<feature type="domain" description="DUF2062" evidence="2">
    <location>
        <begin position="24"/>
        <end position="164"/>
    </location>
</feature>
<dbReference type="Pfam" id="PF09835">
    <property type="entry name" value="DUF2062"/>
    <property type="match status" value="1"/>
</dbReference>
<keyword evidence="1" id="KW-0812">Transmembrane</keyword>
<proteinExistence type="predicted"/>
<dbReference type="RefSeq" id="WP_191144756.1">
    <property type="nucleotide sequence ID" value="NZ_JACXAF010000010.1"/>
</dbReference>
<dbReference type="Proteomes" id="UP000638014">
    <property type="component" value="Unassembled WGS sequence"/>
</dbReference>
<evidence type="ECO:0000256" key="1">
    <source>
        <dbReference type="SAM" id="Phobius"/>
    </source>
</evidence>
<reference evidence="3" key="1">
    <citation type="submission" date="2020-09" db="EMBL/GenBank/DDBJ databases">
        <title>A novel bacterium of genus Neiella, isolated from South China Sea.</title>
        <authorList>
            <person name="Huang H."/>
            <person name="Mo K."/>
            <person name="Hu Y."/>
        </authorList>
    </citation>
    <scope>NUCLEOTIDE SEQUENCE</scope>
    <source>
        <strain evidence="3">HB171785</strain>
    </source>
</reference>
<evidence type="ECO:0000259" key="2">
    <source>
        <dbReference type="Pfam" id="PF09835"/>
    </source>
</evidence>
<dbReference type="EMBL" id="JACXAF010000010">
    <property type="protein sequence ID" value="MBD1389652.1"/>
    <property type="molecule type" value="Genomic_DNA"/>
</dbReference>